<protein>
    <submittedName>
        <fullName evidence="1">Uncharacterized protein</fullName>
    </submittedName>
</protein>
<accession>A0AAP2GFG2</accession>
<name>A0AAP2GFG2_9BACT</name>
<organism evidence="1 2">
    <name type="scientific">Dawidia soli</name>
    <dbReference type="NCBI Taxonomy" id="2782352"/>
    <lineage>
        <taxon>Bacteria</taxon>
        <taxon>Pseudomonadati</taxon>
        <taxon>Bacteroidota</taxon>
        <taxon>Cytophagia</taxon>
        <taxon>Cytophagales</taxon>
        <taxon>Chryseotaleaceae</taxon>
        <taxon>Dawidia</taxon>
    </lineage>
</organism>
<dbReference type="EMBL" id="JAHESC010000040">
    <property type="protein sequence ID" value="MBT1689404.1"/>
    <property type="molecule type" value="Genomic_DNA"/>
</dbReference>
<dbReference type="AlphaFoldDB" id="A0AAP2GFG2"/>
<dbReference type="Proteomes" id="UP001319180">
    <property type="component" value="Unassembled WGS sequence"/>
</dbReference>
<proteinExistence type="predicted"/>
<sequence>MKAPMSDLVRRILADRTLSKRLMLAVQSERRNPDDIEGRTITVDGQKLTLTRATAITYNPHKE</sequence>
<comment type="caution">
    <text evidence="1">The sequence shown here is derived from an EMBL/GenBank/DDBJ whole genome shotgun (WGS) entry which is preliminary data.</text>
</comment>
<reference evidence="1 2" key="1">
    <citation type="submission" date="2021-05" db="EMBL/GenBank/DDBJ databases">
        <title>A Polyphasic approach of four new species of the genus Ohtaekwangia: Ohtaekwangia histidinii sp. nov., Ohtaekwangia cretensis sp. nov., Ohtaekwangia indiensis sp. nov., Ohtaekwangia reichenbachii sp. nov. from diverse environment.</title>
        <authorList>
            <person name="Octaviana S."/>
        </authorList>
    </citation>
    <scope>NUCLEOTIDE SEQUENCE [LARGE SCALE GENOMIC DNA]</scope>
    <source>
        <strain evidence="1 2">PWU37</strain>
    </source>
</reference>
<gene>
    <name evidence="1" type="ORF">KK078_22760</name>
</gene>
<keyword evidence="2" id="KW-1185">Reference proteome</keyword>
<dbReference type="RefSeq" id="WP_254092628.1">
    <property type="nucleotide sequence ID" value="NZ_JAHESC010000040.1"/>
</dbReference>
<evidence type="ECO:0000313" key="1">
    <source>
        <dbReference type="EMBL" id="MBT1689404.1"/>
    </source>
</evidence>
<evidence type="ECO:0000313" key="2">
    <source>
        <dbReference type="Proteomes" id="UP001319180"/>
    </source>
</evidence>